<keyword evidence="3" id="KW-1185">Reference proteome</keyword>
<dbReference type="InterPro" id="IPR049369">
    <property type="entry name" value="BF1531-like_N"/>
</dbReference>
<dbReference type="AlphaFoldDB" id="A0A858R822"/>
<evidence type="ECO:0000259" key="1">
    <source>
        <dbReference type="Pfam" id="PF21211"/>
    </source>
</evidence>
<feature type="domain" description="BF1531-like N-terminal" evidence="1">
    <location>
        <begin position="72"/>
        <end position="264"/>
    </location>
</feature>
<proteinExistence type="predicted"/>
<sequence>MILPAHALHWLPPCPDLDRRLAALKADHGRADGLAEAMALANTRLDFLQTRRLDGIVQKLPEEVWSGRPRLRVTLLGTGTMEHLPPGIRVAALRRGLRVDCAVSGYGQWRQDILDPGSPLAAAKPDVLLLAVDPAELLPELPLSASAEDAAQAVEAVAEEVVGLWRRARERTGAAIIHQAMPLNEPATFGHLERLVPASRGALAAALDAKLVEAAARERVLLLDLRTALAEIGAREVGDLRLWHHAKQAISPAATPWYGEQVGRILAALRGLSKKVLVLDLDNTLWGGVIGDDGLAGIVLGQGSATGEAFVAFQRHVHRLSRRGVVLAVSSKNNLDTAEAVFRDHPEMVLRREDIAAFEANWEDKPSALRRIARDLELGIDSLVFFDDNPAERELVRRTLPEVAVPEVPDAPELYVQTLADAGYFEAVAFTVDDAKRTDQYRANAERKQMAAGSTDMDGFLRDLGMVLEVRRFTPVDLPRITQLINKTNQFNLTTRRYTEPEVQELAADAQVLAYAARLRDRFGDNGIIAIIIGRRIDAGGRPALDLDTWLMSCRVLGRTVEQAMLRVVAEDARVHGIGLLLGTYLPSPKNGMVREHYPRLGFAPDGDEGEATRWRLDLEAADLPTAPHVALDLHLTPQQRPEA</sequence>
<dbReference type="InterPro" id="IPR010033">
    <property type="entry name" value="HAD_SF_ppase_IIIC"/>
</dbReference>
<dbReference type="Pfam" id="PF21211">
    <property type="entry name" value="FkbH_N"/>
    <property type="match status" value="1"/>
</dbReference>
<evidence type="ECO:0000313" key="3">
    <source>
        <dbReference type="Proteomes" id="UP000501891"/>
    </source>
</evidence>
<dbReference type="InterPro" id="IPR023214">
    <property type="entry name" value="HAD_sf"/>
</dbReference>
<dbReference type="Gene3D" id="3.40.50.1110">
    <property type="entry name" value="SGNH hydrolase"/>
    <property type="match status" value="1"/>
</dbReference>
<dbReference type="KEGG" id="acru:HHL28_10005"/>
<reference evidence="2" key="1">
    <citation type="submission" date="2020-04" db="EMBL/GenBank/DDBJ databases">
        <title>A desert anoxygenic phototrophic bacterium fixes CO2 using RubisCO under aerobic conditions.</title>
        <authorList>
            <person name="Tang K."/>
        </authorList>
    </citation>
    <scope>NUCLEOTIDE SEQUENCE [LARGE SCALE GENOMIC DNA]</scope>
    <source>
        <strain evidence="2">MIMtkB3</strain>
    </source>
</reference>
<dbReference type="GO" id="GO:0016788">
    <property type="term" value="F:hydrolase activity, acting on ester bonds"/>
    <property type="evidence" value="ECO:0007669"/>
    <property type="project" value="UniProtKB-ARBA"/>
</dbReference>
<dbReference type="Gene3D" id="3.40.50.1000">
    <property type="entry name" value="HAD superfamily/HAD-like"/>
    <property type="match status" value="1"/>
</dbReference>
<dbReference type="SUPFAM" id="SSF56784">
    <property type="entry name" value="HAD-like"/>
    <property type="match status" value="1"/>
</dbReference>
<dbReference type="InterPro" id="IPR036514">
    <property type="entry name" value="SGNH_hydro_sf"/>
</dbReference>
<dbReference type="SUPFAM" id="SSF55729">
    <property type="entry name" value="Acyl-CoA N-acyltransferases (Nat)"/>
    <property type="match status" value="1"/>
</dbReference>
<protein>
    <submittedName>
        <fullName evidence="2">HAD-IIIC family phosphatase</fullName>
    </submittedName>
</protein>
<dbReference type="EMBL" id="CP051775">
    <property type="protein sequence ID" value="QJE73382.1"/>
    <property type="molecule type" value="Genomic_DNA"/>
</dbReference>
<gene>
    <name evidence="2" type="ORF">HHL28_10005</name>
</gene>
<organism evidence="2 3">
    <name type="scientific">Aerophototrophica crusticola</name>
    <dbReference type="NCBI Taxonomy" id="1709002"/>
    <lineage>
        <taxon>Bacteria</taxon>
        <taxon>Pseudomonadati</taxon>
        <taxon>Pseudomonadota</taxon>
        <taxon>Alphaproteobacteria</taxon>
        <taxon>Rhodospirillales</taxon>
        <taxon>Rhodospirillaceae</taxon>
        <taxon>Aerophototrophica</taxon>
    </lineage>
</organism>
<evidence type="ECO:0000313" key="2">
    <source>
        <dbReference type="EMBL" id="QJE73382.1"/>
    </source>
</evidence>
<dbReference type="NCBIfam" id="TIGR01681">
    <property type="entry name" value="HAD-SF-IIIC"/>
    <property type="match status" value="1"/>
</dbReference>
<dbReference type="InterPro" id="IPR036412">
    <property type="entry name" value="HAD-like_sf"/>
</dbReference>
<name>A0A858R822_9PROT</name>
<dbReference type="InterPro" id="IPR016181">
    <property type="entry name" value="Acyl_CoA_acyltransferase"/>
</dbReference>
<dbReference type="Proteomes" id="UP000501891">
    <property type="component" value="Chromosome"/>
</dbReference>
<dbReference type="InterPro" id="IPR010037">
    <property type="entry name" value="FkbH_domain"/>
</dbReference>
<accession>A0A858R822</accession>
<dbReference type="NCBIfam" id="TIGR01686">
    <property type="entry name" value="FkbH"/>
    <property type="match status" value="1"/>
</dbReference>